<dbReference type="Proteomes" id="UP000094569">
    <property type="component" value="Unassembled WGS sequence"/>
</dbReference>
<evidence type="ECO:0000313" key="5">
    <source>
        <dbReference type="EMBL" id="ODM20670.1"/>
    </source>
</evidence>
<gene>
    <name evidence="5" type="ORF">SI65_03723</name>
</gene>
<keyword evidence="3" id="KW-0808">Transferase</keyword>
<protein>
    <submittedName>
        <fullName evidence="5">Uncharacterized protein</fullName>
    </submittedName>
</protein>
<evidence type="ECO:0000256" key="3">
    <source>
        <dbReference type="ARBA" id="ARBA00022679"/>
    </source>
</evidence>
<evidence type="ECO:0000256" key="2">
    <source>
        <dbReference type="ARBA" id="ARBA00009861"/>
    </source>
</evidence>
<dbReference type="Gene3D" id="3.30.559.10">
    <property type="entry name" value="Chloramphenicol acetyltransferase-like domain"/>
    <property type="match status" value="2"/>
</dbReference>
<reference evidence="5 6" key="1">
    <citation type="journal article" date="2016" name="BMC Genomics">
        <title>Comparative genomic and transcriptomic analyses of the Fuzhuan brick tea-fermentation fungus Aspergillus cristatus.</title>
        <authorList>
            <person name="Ge Y."/>
            <person name="Wang Y."/>
            <person name="Liu Y."/>
            <person name="Tan Y."/>
            <person name="Ren X."/>
            <person name="Zhang X."/>
            <person name="Hyde K.D."/>
            <person name="Liu Y."/>
            <person name="Liu Z."/>
        </authorList>
    </citation>
    <scope>NUCLEOTIDE SEQUENCE [LARGE SCALE GENOMIC DNA]</scope>
    <source>
        <strain evidence="5 6">GZAAS20.1005</strain>
    </source>
</reference>
<dbReference type="VEuPathDB" id="FungiDB:SI65_03723"/>
<sequence>MDLQTVIPLHSKDDTWMNRGIAIEFTLHFDDVLDPEHLRRSLERLMEIGEWKKLGARLRLNSTGGLEYHIPKQYDAKRPGFTFSTVKRDRCLNDEPCASTLPRGTGFPAVFPFSASDIDGLLYKSDSPRKLEDWIYTDRPQLDIHVVTFPDATLVKLAWLHTLMDASGRASLLKAWTAVLRGREDEVPPFHGFLEDPLADLDARPPLEWFVRSRWMVKILQWLGPLLPIIRMIWEMVGYPKYEHRMVCIPGSVVSEMREAAMEELAVGGDEGKPPFVSESDVLVAWWAQCIVRCIQPPVDKPITLLNNFNIRPAFPERFPQGTAYIGNAWLTAHAVLSSGLMLERPISYLASKLRHSLLNQRSKEQVQAYMAVQEEGMNKARGGIASWIGLSDMLIHCSNWHQARFFDVDFSSAVVSSGCANETKSHSLGKPSLIIPRTFYRWPMLLNLGSVIGKDADGNWWLVWHLKKGVWREIERQLASMRR</sequence>
<evidence type="ECO:0000313" key="6">
    <source>
        <dbReference type="Proteomes" id="UP000094569"/>
    </source>
</evidence>
<keyword evidence="4" id="KW-0012">Acyltransferase</keyword>
<comment type="similarity">
    <text evidence="2">Belongs to the plant acyltransferase family.</text>
</comment>
<keyword evidence="6" id="KW-1185">Reference proteome</keyword>
<accession>A0A1E3BI83</accession>
<dbReference type="InterPro" id="IPR023213">
    <property type="entry name" value="CAT-like_dom_sf"/>
</dbReference>
<dbReference type="GO" id="GO:0016746">
    <property type="term" value="F:acyltransferase activity"/>
    <property type="evidence" value="ECO:0007669"/>
    <property type="project" value="UniProtKB-KW"/>
</dbReference>
<evidence type="ECO:0000256" key="1">
    <source>
        <dbReference type="ARBA" id="ARBA00005179"/>
    </source>
</evidence>
<comment type="pathway">
    <text evidence="1">Secondary metabolite biosynthesis.</text>
</comment>
<proteinExistence type="inferred from homology"/>
<dbReference type="InterPro" id="IPR051283">
    <property type="entry name" value="Sec_Metabolite_Acyltrans"/>
</dbReference>
<evidence type="ECO:0000256" key="4">
    <source>
        <dbReference type="ARBA" id="ARBA00023315"/>
    </source>
</evidence>
<dbReference type="PANTHER" id="PTHR31896:SF69">
    <property type="entry name" value="FAMILY REGULATORY PROTEIN, PUTATIVE (AFU_ORTHOLOGUE AFUA_3G14730)-RELATED"/>
    <property type="match status" value="1"/>
</dbReference>
<dbReference type="STRING" id="573508.A0A1E3BI83"/>
<dbReference type="EMBL" id="JXNT01000003">
    <property type="protein sequence ID" value="ODM20670.1"/>
    <property type="molecule type" value="Genomic_DNA"/>
</dbReference>
<dbReference type="OrthoDB" id="21502at2759"/>
<comment type="caution">
    <text evidence="5">The sequence shown here is derived from an EMBL/GenBank/DDBJ whole genome shotgun (WGS) entry which is preliminary data.</text>
</comment>
<dbReference type="PANTHER" id="PTHR31896">
    <property type="entry name" value="FAMILY REGULATORY PROTEIN, PUTATIVE (AFU_ORTHOLOGUE AFUA_3G14730)-RELATED"/>
    <property type="match status" value="1"/>
</dbReference>
<name>A0A1E3BI83_ASPCR</name>
<dbReference type="AlphaFoldDB" id="A0A1E3BI83"/>
<organism evidence="5 6">
    <name type="scientific">Aspergillus cristatus</name>
    <name type="common">Chinese Fuzhuan brick tea-fermentation fungus</name>
    <name type="synonym">Eurotium cristatum</name>
    <dbReference type="NCBI Taxonomy" id="573508"/>
    <lineage>
        <taxon>Eukaryota</taxon>
        <taxon>Fungi</taxon>
        <taxon>Dikarya</taxon>
        <taxon>Ascomycota</taxon>
        <taxon>Pezizomycotina</taxon>
        <taxon>Eurotiomycetes</taxon>
        <taxon>Eurotiomycetidae</taxon>
        <taxon>Eurotiales</taxon>
        <taxon>Aspergillaceae</taxon>
        <taxon>Aspergillus</taxon>
        <taxon>Aspergillus subgen. Aspergillus</taxon>
    </lineage>
</organism>